<dbReference type="Proteomes" id="UP001147005">
    <property type="component" value="Unassembled WGS sequence"/>
</dbReference>
<protein>
    <submittedName>
        <fullName evidence="1">Uncharacterized protein</fullName>
    </submittedName>
</protein>
<organism evidence="1 2">
    <name type="scientific">Citrobacter portucalensis</name>
    <dbReference type="NCBI Taxonomy" id="1639133"/>
    <lineage>
        <taxon>Bacteria</taxon>
        <taxon>Pseudomonadati</taxon>
        <taxon>Pseudomonadota</taxon>
        <taxon>Gammaproteobacteria</taxon>
        <taxon>Enterobacterales</taxon>
        <taxon>Enterobacteriaceae</taxon>
        <taxon>Citrobacter</taxon>
        <taxon>Citrobacter freundii complex</taxon>
    </lineage>
</organism>
<reference evidence="1" key="1">
    <citation type="submission" date="2022-01" db="EMBL/GenBank/DDBJ databases">
        <title>Genetic Characterization of Carbapenem-resistant Citrobacter spp. from China: a multicenter study.</title>
        <authorList>
            <person name="Ye L."/>
        </authorList>
    </citation>
    <scope>NUCLEOTIDE SEQUENCE</scope>
    <source>
        <strain evidence="1">IR5432</strain>
    </source>
</reference>
<comment type="caution">
    <text evidence="1">The sequence shown here is derived from an EMBL/GenBank/DDBJ whole genome shotgun (WGS) entry which is preliminary data.</text>
</comment>
<dbReference type="EMBL" id="JAKIHW010000010">
    <property type="protein sequence ID" value="MDE9618679.1"/>
    <property type="molecule type" value="Genomic_DNA"/>
</dbReference>
<accession>A0A9X4GMH8</accession>
<evidence type="ECO:0000313" key="2">
    <source>
        <dbReference type="Proteomes" id="UP001147005"/>
    </source>
</evidence>
<name>A0A9X4GMH8_9ENTR</name>
<proteinExistence type="predicted"/>
<dbReference type="RefSeq" id="WP_080754150.1">
    <property type="nucleotide sequence ID" value="NZ_JABVAY010000005.1"/>
</dbReference>
<dbReference type="AlphaFoldDB" id="A0A9X4GMH8"/>
<sequence>MMISSPPFCEIDEYGFPHWNGLDFFRWYALPTNWRFMTGKAYLWYYKTAWLVHHRAMIKQYAYEARIPELLLAGVAVAEVGGTPERFKGVGVLQFRQIIEEILGKYSNESSNATSVGSIAIQIGVAAKTIGIHPDKLTHFQQFRLSQCLLDNSFNIRVVAFHLHDLILYDNPDADTLYLTDEQIILAGSRYNRGTMRSKDDIVQSISELPGSPGREYSEYGRRIIEKKDIILKIMRGG</sequence>
<gene>
    <name evidence="1" type="ORF">L2111_11440</name>
</gene>
<evidence type="ECO:0000313" key="1">
    <source>
        <dbReference type="EMBL" id="MDE9618679.1"/>
    </source>
</evidence>